<evidence type="ECO:0000313" key="2">
    <source>
        <dbReference type="Proteomes" id="UP000243451"/>
    </source>
</evidence>
<dbReference type="EMBL" id="PPSK01000002">
    <property type="protein sequence ID" value="POB05754.1"/>
    <property type="molecule type" value="Genomic_DNA"/>
</dbReference>
<accession>A0A2P4EZ43</accession>
<dbReference type="Proteomes" id="UP000243451">
    <property type="component" value="Unassembled WGS sequence"/>
</dbReference>
<gene>
    <name evidence="1" type="ORF">C1949_03420</name>
</gene>
<protein>
    <recommendedName>
        <fullName evidence="3">Lipoprotein</fullName>
    </recommendedName>
</protein>
<name>A0A2P4EZ43_9GAMM</name>
<keyword evidence="2" id="KW-1185">Reference proteome</keyword>
<comment type="caution">
    <text evidence="1">The sequence shown here is derived from an EMBL/GenBank/DDBJ whole genome shotgun (WGS) entry which is preliminary data.</text>
</comment>
<dbReference type="PROSITE" id="PS51257">
    <property type="entry name" value="PROKAR_LIPOPROTEIN"/>
    <property type="match status" value="1"/>
</dbReference>
<proteinExistence type="predicted"/>
<evidence type="ECO:0008006" key="3">
    <source>
        <dbReference type="Google" id="ProtNLM"/>
    </source>
</evidence>
<dbReference type="AlphaFoldDB" id="A0A2P4EZ43"/>
<reference evidence="1 2" key="1">
    <citation type="submission" date="2018-01" db="EMBL/GenBank/DDBJ databases">
        <title>Draft genome of the type strain Pseudomonas oceani DSM 100277 isolated from the deep water in Okinawa trough, northwestern Pacific Ocean.</title>
        <authorList>
            <person name="Gomila M."/>
            <person name="Mulet M."/>
            <person name="Garcia-Valdes E."/>
            <person name="Lalucat J."/>
        </authorList>
    </citation>
    <scope>NUCLEOTIDE SEQUENCE [LARGE SCALE GENOMIC DNA]</scope>
    <source>
        <strain evidence="1 2">DSM 100277</strain>
    </source>
</reference>
<evidence type="ECO:0000313" key="1">
    <source>
        <dbReference type="EMBL" id="POB05754.1"/>
    </source>
</evidence>
<organism evidence="1 2">
    <name type="scientific">Halopseudomonas oceani</name>
    <dbReference type="NCBI Taxonomy" id="1708783"/>
    <lineage>
        <taxon>Bacteria</taxon>
        <taxon>Pseudomonadati</taxon>
        <taxon>Pseudomonadota</taxon>
        <taxon>Gammaproteobacteria</taxon>
        <taxon>Pseudomonadales</taxon>
        <taxon>Pseudomonadaceae</taxon>
        <taxon>Halopseudomonas</taxon>
    </lineage>
</organism>
<sequence length="235" mass="26847">MMPRRLDARTGSHLLWASAVLATLQACSVTQQQEAASGHIERELLSHTLHIETGEPRVLDTPHRSIRVSENRLFRVSQYDASGNLLDQHRQYQTLPWANHVIDIQLGELSVQRETDSEGHFRLNLLDEDIVPVDFEQLRTIELEARNSAEVHAEAILLVDRELRAVLHEASELIYDNLEEDDVDQWVQRIYRLGELGLKEEASQLENMLILLTTGDPHLQGDFIHALDQSNQAQD</sequence>